<evidence type="ECO:0000313" key="2">
    <source>
        <dbReference type="Proteomes" id="UP000078200"/>
    </source>
</evidence>
<keyword evidence="2" id="KW-1185">Reference proteome</keyword>
<accession>A0A1A9USF4</accession>
<dbReference type="AlphaFoldDB" id="A0A1A9USF4"/>
<proteinExistence type="predicted"/>
<name>A0A1A9USF4_GLOAU</name>
<evidence type="ECO:0000313" key="1">
    <source>
        <dbReference type="EnsemblMetazoa" id="GAUT013785-PA"/>
    </source>
</evidence>
<reference evidence="1" key="1">
    <citation type="submission" date="2020-05" db="UniProtKB">
        <authorList>
            <consortium name="EnsemblMetazoa"/>
        </authorList>
    </citation>
    <scope>IDENTIFICATION</scope>
    <source>
        <strain evidence="1">TTRI</strain>
    </source>
</reference>
<organism evidence="1 2">
    <name type="scientific">Glossina austeni</name>
    <name type="common">Savannah tsetse fly</name>
    <dbReference type="NCBI Taxonomy" id="7395"/>
    <lineage>
        <taxon>Eukaryota</taxon>
        <taxon>Metazoa</taxon>
        <taxon>Ecdysozoa</taxon>
        <taxon>Arthropoda</taxon>
        <taxon>Hexapoda</taxon>
        <taxon>Insecta</taxon>
        <taxon>Pterygota</taxon>
        <taxon>Neoptera</taxon>
        <taxon>Endopterygota</taxon>
        <taxon>Diptera</taxon>
        <taxon>Brachycera</taxon>
        <taxon>Muscomorpha</taxon>
        <taxon>Hippoboscoidea</taxon>
        <taxon>Glossinidae</taxon>
        <taxon>Glossina</taxon>
    </lineage>
</organism>
<sequence length="106" mass="12169">MLENIKPILAVSREQAPAKKILDMTRGTTIFNAQNSSFNSVSQIRIHEYTVQIFAGTTTRCERRLQNVFSHLTIFDFDAPSRSEDVKAANYSERFKAQSLDEELKR</sequence>
<protein>
    <submittedName>
        <fullName evidence="1">Uncharacterized protein</fullName>
    </submittedName>
</protein>
<dbReference type="EnsemblMetazoa" id="GAUT013785-RA">
    <property type="protein sequence ID" value="GAUT013785-PA"/>
    <property type="gene ID" value="GAUT013785"/>
</dbReference>
<dbReference type="VEuPathDB" id="VectorBase:GAUT013785"/>
<dbReference type="Proteomes" id="UP000078200">
    <property type="component" value="Unassembled WGS sequence"/>
</dbReference>